<name>A0A1M7A9E9_9BACT</name>
<keyword evidence="1" id="KW-0812">Transmembrane</keyword>
<protein>
    <submittedName>
        <fullName evidence="3">PAP2 superfamily C-terminal</fullName>
    </submittedName>
</protein>
<keyword evidence="1" id="KW-0472">Membrane</keyword>
<dbReference type="OrthoDB" id="792641at2"/>
<feature type="transmembrane region" description="Helical" evidence="1">
    <location>
        <begin position="105"/>
        <end position="131"/>
    </location>
</feature>
<feature type="transmembrane region" description="Helical" evidence="1">
    <location>
        <begin position="198"/>
        <end position="216"/>
    </location>
</feature>
<dbReference type="RefSeq" id="WP_073285792.1">
    <property type="nucleotide sequence ID" value="NZ_FRAS01000014.1"/>
</dbReference>
<keyword evidence="4" id="KW-1185">Reference proteome</keyword>
<dbReference type="InterPro" id="IPR025749">
    <property type="entry name" value="Sphingomyelin_synth-like_dom"/>
</dbReference>
<accession>A0A1M7A9E9</accession>
<dbReference type="EMBL" id="FRAS01000014">
    <property type="protein sequence ID" value="SHL39320.1"/>
    <property type="molecule type" value="Genomic_DNA"/>
</dbReference>
<evidence type="ECO:0000313" key="3">
    <source>
        <dbReference type="EMBL" id="SHL39320.1"/>
    </source>
</evidence>
<feature type="transmembrane region" description="Helical" evidence="1">
    <location>
        <begin position="73"/>
        <end position="93"/>
    </location>
</feature>
<gene>
    <name evidence="3" type="ORF">SAMN02746009_02649</name>
</gene>
<sequence length="224" mass="24046">MPLSPVSAPPPTAAPLRWPAAWRTPGFRGRLLGVLVLLLGLVAGLPGFFAFIQARPGVVLPDPLLALLPAYDVSGPTFAVIYLSIGAAVVYLLPRPALLLRALWAYWLLHLCRCLLLWLLPLEPPAGLILLRDPLVDALIYAAPAPITKDLFFSGHTATVALLALAVGPGRLRRWLVPGTVAVGLLVLVQHAHYTYDVLAAPLFAAFCFWLAGRIVSGSRKAAY</sequence>
<reference evidence="4" key="1">
    <citation type="submission" date="2016-11" db="EMBL/GenBank/DDBJ databases">
        <authorList>
            <person name="Varghese N."/>
            <person name="Submissions S."/>
        </authorList>
    </citation>
    <scope>NUCLEOTIDE SEQUENCE [LARGE SCALE GENOMIC DNA]</scope>
    <source>
        <strain evidence="4">DSM 18569</strain>
    </source>
</reference>
<feature type="domain" description="Sphingomyelin synthase-like" evidence="2">
    <location>
        <begin position="150"/>
        <end position="211"/>
    </location>
</feature>
<feature type="transmembrane region" description="Helical" evidence="1">
    <location>
        <begin position="31"/>
        <end position="53"/>
    </location>
</feature>
<dbReference type="Proteomes" id="UP000183947">
    <property type="component" value="Unassembled WGS sequence"/>
</dbReference>
<dbReference type="AlphaFoldDB" id="A0A1M7A9E9"/>
<evidence type="ECO:0000313" key="4">
    <source>
        <dbReference type="Proteomes" id="UP000183947"/>
    </source>
</evidence>
<dbReference type="Pfam" id="PF14360">
    <property type="entry name" value="PAP2_C"/>
    <property type="match status" value="1"/>
</dbReference>
<feature type="transmembrane region" description="Helical" evidence="1">
    <location>
        <begin position="175"/>
        <end position="192"/>
    </location>
</feature>
<proteinExistence type="predicted"/>
<evidence type="ECO:0000259" key="2">
    <source>
        <dbReference type="Pfam" id="PF14360"/>
    </source>
</evidence>
<keyword evidence="1" id="KW-1133">Transmembrane helix</keyword>
<dbReference type="STRING" id="1121959.SAMN02746009_02649"/>
<evidence type="ECO:0000256" key="1">
    <source>
        <dbReference type="SAM" id="Phobius"/>
    </source>
</evidence>
<feature type="transmembrane region" description="Helical" evidence="1">
    <location>
        <begin position="151"/>
        <end position="168"/>
    </location>
</feature>
<organism evidence="3 4">
    <name type="scientific">Hymenobacter psychrotolerans DSM 18569</name>
    <dbReference type="NCBI Taxonomy" id="1121959"/>
    <lineage>
        <taxon>Bacteria</taxon>
        <taxon>Pseudomonadati</taxon>
        <taxon>Bacteroidota</taxon>
        <taxon>Cytophagia</taxon>
        <taxon>Cytophagales</taxon>
        <taxon>Hymenobacteraceae</taxon>
        <taxon>Hymenobacter</taxon>
    </lineage>
</organism>